<evidence type="ECO:0000256" key="1">
    <source>
        <dbReference type="ARBA" id="ARBA00010790"/>
    </source>
</evidence>
<dbReference type="Gene3D" id="3.50.50.60">
    <property type="entry name" value="FAD/NAD(P)-binding domain"/>
    <property type="match status" value="1"/>
</dbReference>
<keyword evidence="6" id="KW-1185">Reference proteome</keyword>
<organism evidence="5 6">
    <name type="scientific">Diabrotica virgifera virgifera</name>
    <name type="common">western corn rootworm</name>
    <dbReference type="NCBI Taxonomy" id="50390"/>
    <lineage>
        <taxon>Eukaryota</taxon>
        <taxon>Metazoa</taxon>
        <taxon>Ecdysozoa</taxon>
        <taxon>Arthropoda</taxon>
        <taxon>Hexapoda</taxon>
        <taxon>Insecta</taxon>
        <taxon>Pterygota</taxon>
        <taxon>Neoptera</taxon>
        <taxon>Endopterygota</taxon>
        <taxon>Coleoptera</taxon>
        <taxon>Polyphaga</taxon>
        <taxon>Cucujiformia</taxon>
        <taxon>Chrysomeloidea</taxon>
        <taxon>Chrysomelidae</taxon>
        <taxon>Galerucinae</taxon>
        <taxon>Diabroticina</taxon>
        <taxon>Diabroticites</taxon>
        <taxon>Diabrotica</taxon>
    </lineage>
</organism>
<keyword evidence="2" id="KW-0274">FAD</keyword>
<evidence type="ECO:0000256" key="2">
    <source>
        <dbReference type="RuleBase" id="RU003968"/>
    </source>
</evidence>
<dbReference type="PANTHER" id="PTHR11552:SF158">
    <property type="entry name" value="GH23626P-RELATED"/>
    <property type="match status" value="1"/>
</dbReference>
<dbReference type="InterPro" id="IPR036188">
    <property type="entry name" value="FAD/NAD-bd_sf"/>
</dbReference>
<dbReference type="InterPro" id="IPR012132">
    <property type="entry name" value="GMC_OxRdtase"/>
</dbReference>
<dbReference type="InterPro" id="IPR000172">
    <property type="entry name" value="GMC_OxRdtase_N"/>
</dbReference>
<name>A0ABM5JX43_DIAVI</name>
<keyword evidence="2" id="KW-0285">Flavoprotein</keyword>
<dbReference type="Pfam" id="PF05199">
    <property type="entry name" value="GMC_oxred_C"/>
    <property type="match status" value="1"/>
</dbReference>
<reference evidence="5" key="1">
    <citation type="submission" date="2025-05" db="UniProtKB">
        <authorList>
            <consortium name="EnsemblMetazoa"/>
        </authorList>
    </citation>
    <scope>IDENTIFICATION</scope>
</reference>
<dbReference type="InterPro" id="IPR007867">
    <property type="entry name" value="GMC_OxRtase_C"/>
</dbReference>
<feature type="domain" description="Glucose-methanol-choline oxidoreductase N-terminal" evidence="3">
    <location>
        <begin position="152"/>
        <end position="175"/>
    </location>
</feature>
<dbReference type="Proteomes" id="UP001652700">
    <property type="component" value="Unplaced"/>
</dbReference>
<dbReference type="SUPFAM" id="SSF54373">
    <property type="entry name" value="FAD-linked reductases, C-terminal domain"/>
    <property type="match status" value="1"/>
</dbReference>
<evidence type="ECO:0000313" key="5">
    <source>
        <dbReference type="EnsemblMetazoa" id="XP_050502505.1"/>
    </source>
</evidence>
<dbReference type="RefSeq" id="XP_050502505.1">
    <property type="nucleotide sequence ID" value="XM_050646548.1"/>
</dbReference>
<evidence type="ECO:0000259" key="4">
    <source>
        <dbReference type="PROSITE" id="PS00624"/>
    </source>
</evidence>
<feature type="domain" description="Glucose-methanol-choline oxidoreductase N-terminal" evidence="4">
    <location>
        <begin position="330"/>
        <end position="344"/>
    </location>
</feature>
<protein>
    <recommendedName>
        <fullName evidence="3 4">Glucose-methanol-choline oxidoreductase N-terminal domain-containing protein</fullName>
    </recommendedName>
</protein>
<dbReference type="Gene3D" id="3.30.560.10">
    <property type="entry name" value="Glucose Oxidase, domain 3"/>
    <property type="match status" value="1"/>
</dbReference>
<dbReference type="EnsemblMetazoa" id="XM_050646548.1">
    <property type="protein sequence ID" value="XP_050502505.1"/>
    <property type="gene ID" value="LOC126881895"/>
</dbReference>
<proteinExistence type="inferred from homology"/>
<dbReference type="PANTHER" id="PTHR11552">
    <property type="entry name" value="GLUCOSE-METHANOL-CHOLINE GMC OXIDOREDUCTASE"/>
    <property type="match status" value="1"/>
</dbReference>
<sequence>MILFKPVPLAVFALTFFSSKDFRATASDKVFDEVQYYEKLITDELQKALNYETPTNAKMYEPDDTTIRDFGTFDFIIIGAGSTGSVIASRLSEVSRWKILVLEAGHYPNNFTMIPGMFAIQAMTSYNWGFKSTPQKTACLGAVDNRCVIPRGKGVGGTSLINQNIYSRGNSIDYDRLAELVNDQSWRYENVLNYFKKSEDFHQNNPQAPVDWNYHGKNGYLYTNFHLPPSNFTEMFLQANRELGRNITDYNGKEQIGATILQINTKKGRRYDQASAFITPVRERSNLIISEGSYVIKLETKHKIVKSVLFTKNKKLFRVKITREVILCAGAISSPQILMLSGIGPKKHLNDMEIPVVQDLPVGNNLRDHIFCGLQFSSNVSSPNQTLTQQIKEFLQGYGDLSAGNPLDAAGWYRTVLEENSNYPDIEVVPSLSGSSEIGKKFLQWKDEIWNTIFNISIPNPFTLTAVLLHSKSVGTVRLQSKNPYYYPAIDHNSLSDRHDADLKTLYEGIQLILNISKTPAFQKIGTKLEVRPLKACEATDFLSRHYWYCFIRQMSIPAFHPVGTCRTGADPKVAVVDWNLNVFGMRRLRVADASVLPFTFSGHPNAICTMIGEKLSDVIKFEYKKDFAP</sequence>
<dbReference type="PROSITE" id="PS00623">
    <property type="entry name" value="GMC_OXRED_1"/>
    <property type="match status" value="1"/>
</dbReference>
<comment type="similarity">
    <text evidence="1 2">Belongs to the GMC oxidoreductase family.</text>
</comment>
<dbReference type="Pfam" id="PF00732">
    <property type="entry name" value="GMC_oxred_N"/>
    <property type="match status" value="1"/>
</dbReference>
<dbReference type="GeneID" id="126881895"/>
<accession>A0ABM5JX43</accession>
<evidence type="ECO:0000313" key="6">
    <source>
        <dbReference type="Proteomes" id="UP001652700"/>
    </source>
</evidence>
<evidence type="ECO:0000259" key="3">
    <source>
        <dbReference type="PROSITE" id="PS00623"/>
    </source>
</evidence>
<dbReference type="PROSITE" id="PS00624">
    <property type="entry name" value="GMC_OXRED_2"/>
    <property type="match status" value="1"/>
</dbReference>
<dbReference type="PIRSF" id="PIRSF000137">
    <property type="entry name" value="Alcohol_oxidase"/>
    <property type="match status" value="1"/>
</dbReference>
<dbReference type="SUPFAM" id="SSF51905">
    <property type="entry name" value="FAD/NAD(P)-binding domain"/>
    <property type="match status" value="1"/>
</dbReference>